<dbReference type="Proteomes" id="UP000007011">
    <property type="component" value="Chromosome"/>
</dbReference>
<dbReference type="KEGG" id="ecm:EcSMS35_3792"/>
<organism evidence="2 3">
    <name type="scientific">Escherichia coli (strain SMS-3-5 / SECEC)</name>
    <dbReference type="NCBI Taxonomy" id="439855"/>
    <lineage>
        <taxon>Bacteria</taxon>
        <taxon>Pseudomonadati</taxon>
        <taxon>Pseudomonadota</taxon>
        <taxon>Gammaproteobacteria</taxon>
        <taxon>Enterobacterales</taxon>
        <taxon>Enterobacteriaceae</taxon>
        <taxon>Escherichia</taxon>
    </lineage>
</organism>
<feature type="transmembrane region" description="Helical" evidence="1">
    <location>
        <begin position="21"/>
        <end position="36"/>
    </location>
</feature>
<dbReference type="HOGENOM" id="CLU_220752_0_0_6"/>
<keyword evidence="1" id="KW-0472">Membrane</keyword>
<accession>B1LIH1</accession>
<protein>
    <submittedName>
        <fullName evidence="2">Uncharacterized protein</fullName>
    </submittedName>
</protein>
<keyword evidence="1" id="KW-1133">Transmembrane helix</keyword>
<sequence>MNFELGIHLKGGLNQDIKNRLCVGFLLFSLSWWLWLE</sequence>
<evidence type="ECO:0000313" key="2">
    <source>
        <dbReference type="EMBL" id="ACB18251.1"/>
    </source>
</evidence>
<keyword evidence="1" id="KW-0812">Transmembrane</keyword>
<dbReference type="AlphaFoldDB" id="B1LIH1"/>
<name>B1LIH1_ECOSM</name>
<gene>
    <name evidence="2" type="ordered locus">EcSMS35_3792</name>
</gene>
<reference evidence="2 3" key="1">
    <citation type="journal article" date="2008" name="J. Bacteriol.">
        <title>Insights into the environmental resistance gene pool from the genome sequence of the multidrug-resistant environmental isolate Escherichia coli SMS-3-5.</title>
        <authorList>
            <person name="Fricke W.F."/>
            <person name="Wright M.S."/>
            <person name="Lindell A.H."/>
            <person name="Harkins D.M."/>
            <person name="Baker-Austin C."/>
            <person name="Ravel J."/>
            <person name="Stepanauskas R."/>
        </authorList>
    </citation>
    <scope>NUCLEOTIDE SEQUENCE [LARGE SCALE GENOMIC DNA]</scope>
    <source>
        <strain evidence="3">SMS-3-5 / SECEC</strain>
    </source>
</reference>
<evidence type="ECO:0000256" key="1">
    <source>
        <dbReference type="SAM" id="Phobius"/>
    </source>
</evidence>
<evidence type="ECO:0000313" key="3">
    <source>
        <dbReference type="Proteomes" id="UP000007011"/>
    </source>
</evidence>
<proteinExistence type="predicted"/>
<dbReference type="EMBL" id="CP000970">
    <property type="protein sequence ID" value="ACB18251.1"/>
    <property type="molecule type" value="Genomic_DNA"/>
</dbReference>